<dbReference type="InterPro" id="IPR008969">
    <property type="entry name" value="CarboxyPept-like_regulatory"/>
</dbReference>
<dbReference type="SUPFAM" id="SSF56935">
    <property type="entry name" value="Porins"/>
    <property type="match status" value="1"/>
</dbReference>
<dbReference type="PANTHER" id="PTHR30069:SF29">
    <property type="entry name" value="HEMOGLOBIN AND HEMOGLOBIN-HAPTOGLOBIN-BINDING PROTEIN 1-RELATED"/>
    <property type="match status" value="1"/>
</dbReference>
<dbReference type="InterPro" id="IPR039426">
    <property type="entry name" value="TonB-dep_rcpt-like"/>
</dbReference>
<dbReference type="Pfam" id="PF13715">
    <property type="entry name" value="CarbopepD_reg_2"/>
    <property type="match status" value="1"/>
</dbReference>
<sequence>MKLNPRTYLTVFLCLIFSVAFAQEKYTLSGVISDAQSSETLIGANVYIVEAEKAVSANEYGFYSITLPAGTYTLQISYVSFGTVQETVELNSDIRKDVSLSPASEELEEIVITDNQKRADIRTPQMSVNKLTISEIKKMPAVMGEVDVLKSILQLPGVTNAGEGSSGFNVRGGAADQNLILLDEATIYNSSHLFGFFSVFNPDAIKNLKLYKGGIPAKFGGRVSSVLDIYQKEGNKNEFHMTGGIGAISSRLLAEGPLVKGKSSFLVGGRASYAHLFLKLSNNDNSAYFYDLNTKLSYNINENNNLYLSGYFGRDLLGISDSFENVYGNSVLNLRWNHLFNEKLFSNLSLIYSDYYYGLELGFVGLQWDSGIKNFNLKYDFKHYLSDKFKLDYGINAIYYDFNPGEISASGSDSSINPQSFEHKYAFEPAIYIDAEHEITDFLNISYGVRYSMFYRMGAQTMSLYANDQPVYYNNQLKIYEEADAIGTKRYGSGDVIADFSNFEPRAAISFQLDDNQSIKASYNRMAQYLHLISNTASPTPLDNWAPSGKYIKPQLLDQVALGYFRNFANDKYSLEAETFYKKVKNRLDYIDGSDLVANENIERVLLNGEGRAYGLELLLRKNEGKLTGWIAYTLSRSEQRAPGRTPEETGINNGNWYKTGYDKLHDLSVTGAYELNDKWSFGAIFALQSGRPVTYPNGQYVYGDMVVPSYGDRNEERLPAYHHLDISATYTPTKNKDRKWKGEWVFSIYNLYNRKNAASITFGQNEDTGVNEATRLSIFGVIPSVTYNFKF</sequence>
<keyword evidence="5 9" id="KW-0732">Signal</keyword>
<dbReference type="Gene3D" id="2.170.130.10">
    <property type="entry name" value="TonB-dependent receptor, plug domain"/>
    <property type="match status" value="1"/>
</dbReference>
<keyword evidence="2 8" id="KW-0813">Transport</keyword>
<feature type="domain" description="TonB-dependent receptor plug" evidence="10">
    <location>
        <begin position="126"/>
        <end position="222"/>
    </location>
</feature>
<feature type="chain" id="PRO_5047006546" evidence="9">
    <location>
        <begin position="23"/>
        <end position="792"/>
    </location>
</feature>
<dbReference type="RefSeq" id="WP_188619630.1">
    <property type="nucleotide sequence ID" value="NZ_BMJE01000001.1"/>
</dbReference>
<name>A0ABQ1JFR8_9FLAO</name>
<dbReference type="InterPro" id="IPR012910">
    <property type="entry name" value="Plug_dom"/>
</dbReference>
<keyword evidence="3 8" id="KW-1134">Transmembrane beta strand</keyword>
<evidence type="ECO:0000259" key="10">
    <source>
        <dbReference type="Pfam" id="PF07715"/>
    </source>
</evidence>
<gene>
    <name evidence="11" type="ORF">GCM10007424_04810</name>
</gene>
<evidence type="ECO:0000256" key="1">
    <source>
        <dbReference type="ARBA" id="ARBA00004571"/>
    </source>
</evidence>
<dbReference type="EMBL" id="BMJE01000001">
    <property type="protein sequence ID" value="GGB67864.1"/>
    <property type="molecule type" value="Genomic_DNA"/>
</dbReference>
<dbReference type="SUPFAM" id="SSF49464">
    <property type="entry name" value="Carboxypeptidase regulatory domain-like"/>
    <property type="match status" value="1"/>
</dbReference>
<evidence type="ECO:0000256" key="4">
    <source>
        <dbReference type="ARBA" id="ARBA00022692"/>
    </source>
</evidence>
<evidence type="ECO:0000256" key="8">
    <source>
        <dbReference type="PROSITE-ProRule" id="PRU01360"/>
    </source>
</evidence>
<comment type="subcellular location">
    <subcellularLocation>
        <location evidence="1 8">Cell outer membrane</location>
        <topology evidence="1 8">Multi-pass membrane protein</topology>
    </subcellularLocation>
</comment>
<evidence type="ECO:0000313" key="11">
    <source>
        <dbReference type="EMBL" id="GGB67864.1"/>
    </source>
</evidence>
<evidence type="ECO:0000256" key="6">
    <source>
        <dbReference type="ARBA" id="ARBA00023136"/>
    </source>
</evidence>
<proteinExistence type="inferred from homology"/>
<dbReference type="Gene3D" id="2.40.170.20">
    <property type="entry name" value="TonB-dependent receptor, beta-barrel domain"/>
    <property type="match status" value="1"/>
</dbReference>
<evidence type="ECO:0000256" key="5">
    <source>
        <dbReference type="ARBA" id="ARBA00022729"/>
    </source>
</evidence>
<accession>A0ABQ1JFR8</accession>
<evidence type="ECO:0000256" key="9">
    <source>
        <dbReference type="SAM" id="SignalP"/>
    </source>
</evidence>
<keyword evidence="7 8" id="KW-0998">Cell outer membrane</keyword>
<dbReference type="PROSITE" id="PS52016">
    <property type="entry name" value="TONB_DEPENDENT_REC_3"/>
    <property type="match status" value="1"/>
</dbReference>
<evidence type="ECO:0000256" key="2">
    <source>
        <dbReference type="ARBA" id="ARBA00022448"/>
    </source>
</evidence>
<dbReference type="PANTHER" id="PTHR30069">
    <property type="entry name" value="TONB-DEPENDENT OUTER MEMBRANE RECEPTOR"/>
    <property type="match status" value="1"/>
</dbReference>
<feature type="signal peptide" evidence="9">
    <location>
        <begin position="1"/>
        <end position="22"/>
    </location>
</feature>
<organism evidence="11 12">
    <name type="scientific">Flavobacterium suaedae</name>
    <dbReference type="NCBI Taxonomy" id="1767027"/>
    <lineage>
        <taxon>Bacteria</taxon>
        <taxon>Pseudomonadati</taxon>
        <taxon>Bacteroidota</taxon>
        <taxon>Flavobacteriia</taxon>
        <taxon>Flavobacteriales</taxon>
        <taxon>Flavobacteriaceae</taxon>
        <taxon>Flavobacterium</taxon>
    </lineage>
</organism>
<evidence type="ECO:0000256" key="3">
    <source>
        <dbReference type="ARBA" id="ARBA00022452"/>
    </source>
</evidence>
<comment type="caution">
    <text evidence="11">The sequence shown here is derived from an EMBL/GenBank/DDBJ whole genome shotgun (WGS) entry which is preliminary data.</text>
</comment>
<keyword evidence="4 8" id="KW-0812">Transmembrane</keyword>
<evidence type="ECO:0000256" key="7">
    <source>
        <dbReference type="ARBA" id="ARBA00023237"/>
    </source>
</evidence>
<reference evidence="12" key="1">
    <citation type="journal article" date="2019" name="Int. J. Syst. Evol. Microbiol.">
        <title>The Global Catalogue of Microorganisms (GCM) 10K type strain sequencing project: providing services to taxonomists for standard genome sequencing and annotation.</title>
        <authorList>
            <consortium name="The Broad Institute Genomics Platform"/>
            <consortium name="The Broad Institute Genome Sequencing Center for Infectious Disease"/>
            <person name="Wu L."/>
            <person name="Ma J."/>
        </authorList>
    </citation>
    <scope>NUCLEOTIDE SEQUENCE [LARGE SCALE GENOMIC DNA]</scope>
    <source>
        <strain evidence="12">CGMCC 1.15461</strain>
    </source>
</reference>
<protein>
    <submittedName>
        <fullName evidence="11">Collagen-binding protein</fullName>
    </submittedName>
</protein>
<evidence type="ECO:0000313" key="12">
    <source>
        <dbReference type="Proteomes" id="UP000615760"/>
    </source>
</evidence>
<dbReference type="InterPro" id="IPR037066">
    <property type="entry name" value="Plug_dom_sf"/>
</dbReference>
<keyword evidence="11" id="KW-0176">Collagen</keyword>
<keyword evidence="12" id="KW-1185">Reference proteome</keyword>
<dbReference type="InterPro" id="IPR036942">
    <property type="entry name" value="Beta-barrel_TonB_sf"/>
</dbReference>
<keyword evidence="6 8" id="KW-0472">Membrane</keyword>
<dbReference type="Pfam" id="PF07715">
    <property type="entry name" value="Plug"/>
    <property type="match status" value="1"/>
</dbReference>
<comment type="similarity">
    <text evidence="8">Belongs to the TonB-dependent receptor family.</text>
</comment>
<dbReference type="Proteomes" id="UP000615760">
    <property type="component" value="Unassembled WGS sequence"/>
</dbReference>
<dbReference type="Gene3D" id="2.60.40.1120">
    <property type="entry name" value="Carboxypeptidase-like, regulatory domain"/>
    <property type="match status" value="1"/>
</dbReference>